<evidence type="ECO:0000259" key="3">
    <source>
        <dbReference type="Pfam" id="PF00849"/>
    </source>
</evidence>
<dbReference type="OrthoDB" id="428658at2759"/>
<evidence type="ECO:0000256" key="1">
    <source>
        <dbReference type="ARBA" id="ARBA00010876"/>
    </source>
</evidence>
<feature type="compositionally biased region" description="Basic and acidic residues" evidence="2">
    <location>
        <begin position="133"/>
        <end position="146"/>
    </location>
</feature>
<feature type="domain" description="Pseudouridine synthase RsuA/RluA-like" evidence="3">
    <location>
        <begin position="227"/>
        <end position="274"/>
    </location>
</feature>
<dbReference type="PANTHER" id="PTHR21600:SF87">
    <property type="entry name" value="RNA PSEUDOURIDYLATE SYNTHASE DOMAIN-CONTAINING PROTEIN 1"/>
    <property type="match status" value="1"/>
</dbReference>
<reference evidence="5" key="1">
    <citation type="journal article" date="2014" name="Proc. Natl. Acad. Sci. U.S.A.">
        <title>Extensive sampling of basidiomycete genomes demonstrates inadequacy of the white-rot/brown-rot paradigm for wood decay fungi.</title>
        <authorList>
            <person name="Riley R."/>
            <person name="Salamov A.A."/>
            <person name="Brown D.W."/>
            <person name="Nagy L.G."/>
            <person name="Floudas D."/>
            <person name="Held B.W."/>
            <person name="Levasseur A."/>
            <person name="Lombard V."/>
            <person name="Morin E."/>
            <person name="Otillar R."/>
            <person name="Lindquist E.A."/>
            <person name="Sun H."/>
            <person name="LaButti K.M."/>
            <person name="Schmutz J."/>
            <person name="Jabbour D."/>
            <person name="Luo H."/>
            <person name="Baker S.E."/>
            <person name="Pisabarro A.G."/>
            <person name="Walton J.D."/>
            <person name="Blanchette R.A."/>
            <person name="Henrissat B."/>
            <person name="Martin F."/>
            <person name="Cullen D."/>
            <person name="Hibbett D.S."/>
            <person name="Grigoriev I.V."/>
        </authorList>
    </citation>
    <scope>NUCLEOTIDE SEQUENCE [LARGE SCALE GENOMIC DNA]</scope>
    <source>
        <strain evidence="5">MUCL 33604</strain>
    </source>
</reference>
<evidence type="ECO:0000313" key="5">
    <source>
        <dbReference type="Proteomes" id="UP000027265"/>
    </source>
</evidence>
<dbReference type="InterPro" id="IPR006224">
    <property type="entry name" value="PsdUridine_synth_RluA-like_CS"/>
</dbReference>
<evidence type="ECO:0000313" key="4">
    <source>
        <dbReference type="EMBL" id="KDQ52359.1"/>
    </source>
</evidence>
<dbReference type="GO" id="GO:0000455">
    <property type="term" value="P:enzyme-directed rRNA pseudouridine synthesis"/>
    <property type="evidence" value="ECO:0007669"/>
    <property type="project" value="TreeGrafter"/>
</dbReference>
<dbReference type="InterPro" id="IPR006145">
    <property type="entry name" value="PsdUridine_synth_RsuA/RluA"/>
</dbReference>
<dbReference type="Pfam" id="PF00849">
    <property type="entry name" value="PseudoU_synth_2"/>
    <property type="match status" value="2"/>
</dbReference>
<dbReference type="SUPFAM" id="SSF55120">
    <property type="entry name" value="Pseudouridine synthase"/>
    <property type="match status" value="1"/>
</dbReference>
<dbReference type="PANTHER" id="PTHR21600">
    <property type="entry name" value="MITOCHONDRIAL RNA PSEUDOURIDINE SYNTHASE"/>
    <property type="match status" value="1"/>
</dbReference>
<name>A0A067PC65_9AGAM</name>
<dbReference type="InterPro" id="IPR020103">
    <property type="entry name" value="PsdUridine_synth_cat_dom_sf"/>
</dbReference>
<dbReference type="CDD" id="cd02869">
    <property type="entry name" value="PseudoU_synth_RluA_like"/>
    <property type="match status" value="1"/>
</dbReference>
<dbReference type="HOGENOM" id="CLU_813980_0_0_1"/>
<sequence>MSTRARRLAFETKSRLFQDLSQHVLYVDRSVMVLNKPPGFETQPSVTKRVYDDRGYKEFRMLLELLRSTYKTTTVPQPVHRLDKPTTGCLLLGCTGPATRELYRQFQSRSVSKTYLALVRGGAESFKKLAESRRYMKRDGRGDRKSQTTLSPDESTKQLEFGGTDNQSDNTSIEWSISPSRDTNVDPAPGGTIPESAPRVSSTELTSRPSGEIRNRLVSHDGRMSVARGIKDIKIASAAETDWEVLGSSTKAPVSLMKLTLHSGLKHQLRVHMAECLHAPILGDKLHSSSTPHPKIVSAMECLGIADDRMFLHASHVSFFVRPSFTISQSFSRFFLSRYSH</sequence>
<dbReference type="PROSITE" id="PS01129">
    <property type="entry name" value="PSI_RLU"/>
    <property type="match status" value="1"/>
</dbReference>
<dbReference type="GO" id="GO:0003723">
    <property type="term" value="F:RNA binding"/>
    <property type="evidence" value="ECO:0007669"/>
    <property type="project" value="InterPro"/>
</dbReference>
<accession>A0A067PC65</accession>
<dbReference type="InParanoid" id="A0A067PC65"/>
<protein>
    <recommendedName>
        <fullName evidence="3">Pseudouridine synthase RsuA/RluA-like domain-containing protein</fullName>
    </recommendedName>
</protein>
<comment type="similarity">
    <text evidence="1">Belongs to the pseudouridine synthase RluA family.</text>
</comment>
<gene>
    <name evidence="4" type="ORF">JAAARDRAFT_73107</name>
</gene>
<dbReference type="Gene3D" id="3.30.2350.10">
    <property type="entry name" value="Pseudouridine synthase"/>
    <property type="match status" value="2"/>
</dbReference>
<organism evidence="4 5">
    <name type="scientific">Jaapia argillacea MUCL 33604</name>
    <dbReference type="NCBI Taxonomy" id="933084"/>
    <lineage>
        <taxon>Eukaryota</taxon>
        <taxon>Fungi</taxon>
        <taxon>Dikarya</taxon>
        <taxon>Basidiomycota</taxon>
        <taxon>Agaricomycotina</taxon>
        <taxon>Agaricomycetes</taxon>
        <taxon>Agaricomycetidae</taxon>
        <taxon>Jaapiales</taxon>
        <taxon>Jaapiaceae</taxon>
        <taxon>Jaapia</taxon>
    </lineage>
</organism>
<feature type="domain" description="Pseudouridine synthase RsuA/RluA-like" evidence="3">
    <location>
        <begin position="31"/>
        <end position="157"/>
    </location>
</feature>
<feature type="region of interest" description="Disordered" evidence="2">
    <location>
        <begin position="133"/>
        <end position="213"/>
    </location>
</feature>
<dbReference type="AlphaFoldDB" id="A0A067PC65"/>
<dbReference type="EMBL" id="KL197740">
    <property type="protein sequence ID" value="KDQ52359.1"/>
    <property type="molecule type" value="Genomic_DNA"/>
</dbReference>
<proteinExistence type="inferred from homology"/>
<feature type="compositionally biased region" description="Polar residues" evidence="2">
    <location>
        <begin position="164"/>
        <end position="182"/>
    </location>
</feature>
<dbReference type="InterPro" id="IPR050188">
    <property type="entry name" value="RluA_PseudoU_synthase"/>
</dbReference>
<dbReference type="Proteomes" id="UP000027265">
    <property type="component" value="Unassembled WGS sequence"/>
</dbReference>
<evidence type="ECO:0000256" key="2">
    <source>
        <dbReference type="SAM" id="MobiDB-lite"/>
    </source>
</evidence>
<dbReference type="STRING" id="933084.A0A067PC65"/>
<feature type="compositionally biased region" description="Polar residues" evidence="2">
    <location>
        <begin position="199"/>
        <end position="209"/>
    </location>
</feature>
<dbReference type="GO" id="GO:0009982">
    <property type="term" value="F:pseudouridine synthase activity"/>
    <property type="evidence" value="ECO:0007669"/>
    <property type="project" value="InterPro"/>
</dbReference>
<keyword evidence="5" id="KW-1185">Reference proteome</keyword>